<evidence type="ECO:0000256" key="6">
    <source>
        <dbReference type="ARBA" id="ARBA00023136"/>
    </source>
</evidence>
<evidence type="ECO:0000259" key="11">
    <source>
        <dbReference type="Pfam" id="PF00924"/>
    </source>
</evidence>
<feature type="transmembrane region" description="Helical" evidence="9">
    <location>
        <begin position="599"/>
        <end position="627"/>
    </location>
</feature>
<accession>A0A8J6PUS2</accession>
<feature type="transmembrane region" description="Helical" evidence="9">
    <location>
        <begin position="570"/>
        <end position="593"/>
    </location>
</feature>
<dbReference type="Pfam" id="PF00924">
    <property type="entry name" value="MS_channel_2nd"/>
    <property type="match status" value="1"/>
</dbReference>
<reference evidence="13" key="1">
    <citation type="submission" date="2020-09" db="EMBL/GenBank/DDBJ databases">
        <title>Genome seq and assembly of Tianweitania sp.</title>
        <authorList>
            <person name="Chhetri G."/>
        </authorList>
    </citation>
    <scope>NUCLEOTIDE SEQUENCE</scope>
    <source>
        <strain evidence="13">Rool2</strain>
    </source>
</reference>
<keyword evidence="3" id="KW-1003">Cell membrane</keyword>
<dbReference type="InterPro" id="IPR011014">
    <property type="entry name" value="MscS_channel_TM-2"/>
</dbReference>
<keyword evidence="6 9" id="KW-0472">Membrane</keyword>
<feature type="transmembrane region" description="Helical" evidence="9">
    <location>
        <begin position="366"/>
        <end position="385"/>
    </location>
</feature>
<feature type="transmembrane region" description="Helical" evidence="9">
    <location>
        <begin position="209"/>
        <end position="231"/>
    </location>
</feature>
<feature type="transmembrane region" description="Helical" evidence="9">
    <location>
        <begin position="524"/>
        <end position="549"/>
    </location>
</feature>
<dbReference type="PANTHER" id="PTHR30347:SF1">
    <property type="entry name" value="MECHANOSENSITIVE CHANNEL MSCK"/>
    <property type="match status" value="1"/>
</dbReference>
<dbReference type="InterPro" id="IPR006685">
    <property type="entry name" value="MscS_channel_2nd"/>
</dbReference>
<dbReference type="PANTHER" id="PTHR30347">
    <property type="entry name" value="POTASSIUM CHANNEL RELATED"/>
    <property type="match status" value="1"/>
</dbReference>
<dbReference type="EMBL" id="JACVVX010000002">
    <property type="protein sequence ID" value="MBD0414946.1"/>
    <property type="molecule type" value="Genomic_DNA"/>
</dbReference>
<evidence type="ECO:0000256" key="4">
    <source>
        <dbReference type="ARBA" id="ARBA00022692"/>
    </source>
</evidence>
<dbReference type="RefSeq" id="WP_188164353.1">
    <property type="nucleotide sequence ID" value="NZ_JACVVX010000002.1"/>
</dbReference>
<feature type="region of interest" description="Disordered" evidence="8">
    <location>
        <begin position="808"/>
        <end position="829"/>
    </location>
</feature>
<dbReference type="SUPFAM" id="SSF82861">
    <property type="entry name" value="Mechanosensitive channel protein MscS (YggB), transmembrane region"/>
    <property type="match status" value="1"/>
</dbReference>
<gene>
    <name evidence="13" type="ORF">ICI42_09790</name>
</gene>
<evidence type="ECO:0000256" key="5">
    <source>
        <dbReference type="ARBA" id="ARBA00022989"/>
    </source>
</evidence>
<evidence type="ECO:0000313" key="13">
    <source>
        <dbReference type="EMBL" id="MBD0414946.1"/>
    </source>
</evidence>
<dbReference type="Gene3D" id="1.10.287.1260">
    <property type="match status" value="1"/>
</dbReference>
<keyword evidence="10" id="KW-0732">Signal</keyword>
<dbReference type="Proteomes" id="UP000643405">
    <property type="component" value="Unassembled WGS sequence"/>
</dbReference>
<evidence type="ECO:0000256" key="2">
    <source>
        <dbReference type="ARBA" id="ARBA00008017"/>
    </source>
</evidence>
<feature type="domain" description="Mechanosensitive ion channel MscS C-terminal" evidence="12">
    <location>
        <begin position="690"/>
        <end position="772"/>
    </location>
</feature>
<dbReference type="InterPro" id="IPR011066">
    <property type="entry name" value="MscS_channel_C_sf"/>
</dbReference>
<organism evidence="13 14">
    <name type="scientific">Oryzicola mucosus</name>
    <dbReference type="NCBI Taxonomy" id="2767425"/>
    <lineage>
        <taxon>Bacteria</taxon>
        <taxon>Pseudomonadati</taxon>
        <taxon>Pseudomonadota</taxon>
        <taxon>Alphaproteobacteria</taxon>
        <taxon>Hyphomicrobiales</taxon>
        <taxon>Phyllobacteriaceae</taxon>
        <taxon>Oryzicola</taxon>
    </lineage>
</organism>
<dbReference type="InterPro" id="IPR010920">
    <property type="entry name" value="LSM_dom_sf"/>
</dbReference>
<dbReference type="InterPro" id="IPR052702">
    <property type="entry name" value="MscS-like_channel"/>
</dbReference>
<proteinExistence type="inferred from homology"/>
<dbReference type="Gene3D" id="3.30.70.100">
    <property type="match status" value="1"/>
</dbReference>
<keyword evidence="4 9" id="KW-0812">Transmembrane</keyword>
<comment type="caution">
    <text evidence="13">The sequence shown here is derived from an EMBL/GenBank/DDBJ whole genome shotgun (WGS) entry which is preliminary data.</text>
</comment>
<dbReference type="GO" id="GO:0008381">
    <property type="term" value="F:mechanosensitive monoatomic ion channel activity"/>
    <property type="evidence" value="ECO:0007669"/>
    <property type="project" value="UniProtKB-ARBA"/>
</dbReference>
<keyword evidence="14" id="KW-1185">Reference proteome</keyword>
<feature type="transmembrane region" description="Helical" evidence="9">
    <location>
        <begin position="252"/>
        <end position="275"/>
    </location>
</feature>
<evidence type="ECO:0000259" key="12">
    <source>
        <dbReference type="Pfam" id="PF21082"/>
    </source>
</evidence>
<feature type="chain" id="PRO_5035294715" evidence="10">
    <location>
        <begin position="27"/>
        <end position="829"/>
    </location>
</feature>
<keyword evidence="5 9" id="KW-1133">Transmembrane helix</keyword>
<dbReference type="InterPro" id="IPR023408">
    <property type="entry name" value="MscS_beta-dom_sf"/>
</dbReference>
<evidence type="ECO:0000256" key="7">
    <source>
        <dbReference type="SAM" id="Coils"/>
    </source>
</evidence>
<feature type="coiled-coil region" evidence="7">
    <location>
        <begin position="37"/>
        <end position="64"/>
    </location>
</feature>
<comment type="similarity">
    <text evidence="2">Belongs to the MscS (TC 1.A.23) family.</text>
</comment>
<sequence>MISRALRYSILFVVLFAASFVPQAGAQQLGRAPAGIVADQQKVIEQLKAQVLTLEQDMTKSAEDDSRLLEIRLELEQLSQQLLGSAVAFRPKLTEINERLTQLGPVPAEGQPAEPDIVSSEREALTAEKAEINAVIGVAENLSIQVNGMIDRIGEMRRDLFQNLLTKRYDIDYALFFEVLSDFQGEMGDLYGSVASWWRFVWSFKLSSVLGVTFFGVLAAAVLLVGGRRLFGKVFEPDPMVEEPSYLSRISVAFWSTLLPTATLSVFLGITYFLFRYFEILRDDIGIMMGALFYVILMVFFVHRLGRAIMAPNMPNWRLVPVRTGAARSLMWLVTATALFSGIDYFLSTVYQVLGAPLTLTVGEALGATVIIGVLLIMIGLVKALSTTEGTAKPWPWYFRYSLYMMGGATLAAALLGYIGLARFLSQQIVVTGAILGTMYIGHLSARAMSEEGAFAHTSFGDRLGKWFSTDETTLDQLGLVISIVINVLVIVIGLPLILLQWGFQWGDMWVWLVRAAGGFRVGSFSFSPSGILTGIIIFTLGYFITRWFQNWLDGSVMARGKVDAGVRNSISLVVGYAGMALAGIIAVSAAGIDLSSLALVAGALSLGIGFGLQNIVSNFVSGLILLAERPFKVGDWVTAGAVSGTVKKISVRATEIETFQRQTMILPNSEFINSAVGNWTHRNKLGRIDIKVNVAYDSDINRAFQILKEISQAHPLVLKNPEPFIAFTNFGPAALEFEMRVTLADILTSGTVQNDLRFAIFNEFEKAGIAIPSTARAQTPVPEQPLDKASEDERIEAEYEALLARQQEAKAATAASKRRRKPKGPDPA</sequence>
<feature type="signal peptide" evidence="10">
    <location>
        <begin position="1"/>
        <end position="26"/>
    </location>
</feature>
<evidence type="ECO:0000256" key="9">
    <source>
        <dbReference type="SAM" id="Phobius"/>
    </source>
</evidence>
<dbReference type="SUPFAM" id="SSF82689">
    <property type="entry name" value="Mechanosensitive channel protein MscS (YggB), C-terminal domain"/>
    <property type="match status" value="1"/>
</dbReference>
<evidence type="ECO:0000256" key="8">
    <source>
        <dbReference type="SAM" id="MobiDB-lite"/>
    </source>
</evidence>
<feature type="transmembrane region" description="Helical" evidence="9">
    <location>
        <begin position="425"/>
        <end position="442"/>
    </location>
</feature>
<feature type="transmembrane region" description="Helical" evidence="9">
    <location>
        <begin position="397"/>
        <end position="419"/>
    </location>
</feature>
<evidence type="ECO:0000256" key="1">
    <source>
        <dbReference type="ARBA" id="ARBA00004651"/>
    </source>
</evidence>
<dbReference type="GO" id="GO:0005886">
    <property type="term" value="C:plasma membrane"/>
    <property type="evidence" value="ECO:0007669"/>
    <property type="project" value="UniProtKB-SubCell"/>
</dbReference>
<dbReference type="SUPFAM" id="SSF50182">
    <property type="entry name" value="Sm-like ribonucleoproteins"/>
    <property type="match status" value="1"/>
</dbReference>
<feature type="transmembrane region" description="Helical" evidence="9">
    <location>
        <begin position="287"/>
        <end position="309"/>
    </location>
</feature>
<comment type="subcellular location">
    <subcellularLocation>
        <location evidence="1">Cell membrane</location>
        <topology evidence="1">Multi-pass membrane protein</topology>
    </subcellularLocation>
</comment>
<keyword evidence="7" id="KW-0175">Coiled coil</keyword>
<feature type="transmembrane region" description="Helical" evidence="9">
    <location>
        <begin position="330"/>
        <end position="354"/>
    </location>
</feature>
<evidence type="ECO:0000256" key="3">
    <source>
        <dbReference type="ARBA" id="ARBA00022475"/>
    </source>
</evidence>
<dbReference type="Gene3D" id="2.30.30.60">
    <property type="match status" value="1"/>
</dbReference>
<evidence type="ECO:0000313" key="14">
    <source>
        <dbReference type="Proteomes" id="UP000643405"/>
    </source>
</evidence>
<protein>
    <submittedName>
        <fullName evidence="13">Mechanosensitive ion channel family protein</fullName>
    </submittedName>
</protein>
<feature type="domain" description="Mechanosensitive ion channel MscS" evidence="11">
    <location>
        <begin position="615"/>
        <end position="682"/>
    </location>
</feature>
<evidence type="ECO:0000256" key="10">
    <source>
        <dbReference type="SAM" id="SignalP"/>
    </source>
</evidence>
<dbReference type="AlphaFoldDB" id="A0A8J6PUS2"/>
<feature type="transmembrane region" description="Helical" evidence="9">
    <location>
        <begin position="478"/>
        <end position="504"/>
    </location>
</feature>
<name>A0A8J6PUS2_9HYPH</name>
<dbReference type="InterPro" id="IPR049278">
    <property type="entry name" value="MS_channel_C"/>
</dbReference>
<dbReference type="Pfam" id="PF21082">
    <property type="entry name" value="MS_channel_3rd"/>
    <property type="match status" value="1"/>
</dbReference>